<gene>
    <name evidence="2" type="ORF">NX02_10055</name>
</gene>
<evidence type="ECO:0000313" key="2">
    <source>
        <dbReference type="EMBL" id="AHE53731.1"/>
    </source>
</evidence>
<proteinExistence type="predicted"/>
<dbReference type="PATRIC" id="fig|1123269.5.peg.1953"/>
<dbReference type="AlphaFoldDB" id="W0A9F9"/>
<keyword evidence="3" id="KW-1185">Reference proteome</keyword>
<dbReference type="Proteomes" id="UP000018851">
    <property type="component" value="Chromosome"/>
</dbReference>
<feature type="region of interest" description="Disordered" evidence="1">
    <location>
        <begin position="552"/>
        <end position="605"/>
    </location>
</feature>
<dbReference type="EMBL" id="CP006644">
    <property type="protein sequence ID" value="AHE53731.1"/>
    <property type="molecule type" value="Genomic_DNA"/>
</dbReference>
<dbReference type="STRING" id="1123269.NX02_10055"/>
<feature type="compositionally biased region" description="Acidic residues" evidence="1">
    <location>
        <begin position="561"/>
        <end position="585"/>
    </location>
</feature>
<feature type="region of interest" description="Disordered" evidence="1">
    <location>
        <begin position="488"/>
        <end position="510"/>
    </location>
</feature>
<feature type="compositionally biased region" description="Basic and acidic residues" evidence="1">
    <location>
        <begin position="594"/>
        <end position="605"/>
    </location>
</feature>
<dbReference type="OrthoDB" id="7784537at2"/>
<evidence type="ECO:0000256" key="1">
    <source>
        <dbReference type="SAM" id="MobiDB-lite"/>
    </source>
</evidence>
<protein>
    <recommendedName>
        <fullName evidence="4">PLD phosphodiesterase domain-containing protein</fullName>
    </recommendedName>
</protein>
<accession>W0A9F9</accession>
<evidence type="ECO:0000313" key="3">
    <source>
        <dbReference type="Proteomes" id="UP000018851"/>
    </source>
</evidence>
<sequence>MRLADRLGRRAGRPFHSAIATSFAVEFAAVEEILLPQLMASGASNLLLISDARMAALALSDGSTLPTALGRDYALYSPPAADGIFHPKIILQIGRDSARAFVSSANLTASGLAGNAEVVIEIECKDEDSPERAIIRSVWRYLDTLVPKIPSPARDAILWARERAAWLDGPIAQDLHELEDGSAIAFLHAPGESGIADRFVALVGDAKVRSLVAISPYWDSDLNALADLSRRLAPKHIILPIDPVGHEFPKDAPFAKKVRIVALDWPSQRFTHAKILIASTPEHDHVLLGSANCTTAALGRPGAVGVNAEACIYRRLPRGSACEALGLDRWLDGDAIDLDDLPEPVETSPIPLKAIEAGQPGAFELESGLLHWRPSQPDSEGGDVQLLDRNARLLASIAVTAFHHGERALTISIDPAVYKAVRFARVAAGDVLSTIAHVTHRDALRSRRKEVATGNVARALAPFTDGADFDLWMHQAFETLARADFDSDQDHRKLSAARPQARKADDEPAVPVSLSYEEFTQSRASTGRQGGQGANSLAGTYSDSIRDFLNLLSGRGATPAPDDDYDPEFDDPPEDETGGDADEDIPGSAAVEPATRDEDEPRHEPIDARLYERHLVAYVDGLEDDEPLGSSDVLRLRFWILFLLYKARCTDLPKGLDTSSAALAWPRFLVRILVGFFCGRKPAITRIMLARDYGAMPVDFMECWITILWSLDAIEGSLSGRPRDREFLKYIPGLRQRVISLLGLAPTELNGEVATDVRAGLDRSIGIRLGLASAVSRHDMPQP</sequence>
<dbReference type="KEGG" id="ssan:NX02_10055"/>
<dbReference type="Gene3D" id="3.30.870.10">
    <property type="entry name" value="Endonuclease Chain A"/>
    <property type="match status" value="2"/>
</dbReference>
<dbReference type="InterPro" id="IPR059166">
    <property type="entry name" value="PLD-like_cat"/>
</dbReference>
<organism evidence="2 3">
    <name type="scientific">Sphingomonas sanxanigenens DSM 19645 = NX02</name>
    <dbReference type="NCBI Taxonomy" id="1123269"/>
    <lineage>
        <taxon>Bacteria</taxon>
        <taxon>Pseudomonadati</taxon>
        <taxon>Pseudomonadota</taxon>
        <taxon>Alphaproteobacteria</taxon>
        <taxon>Sphingomonadales</taxon>
        <taxon>Sphingomonadaceae</taxon>
        <taxon>Sphingomonas</taxon>
    </lineage>
</organism>
<name>W0A9F9_9SPHN</name>
<dbReference type="RefSeq" id="WP_025291963.1">
    <property type="nucleotide sequence ID" value="NZ_CP006644.1"/>
</dbReference>
<dbReference type="HOGENOM" id="CLU_342162_0_0_5"/>
<dbReference type="CDD" id="cd09176">
    <property type="entry name" value="PLDc_unchar6"/>
    <property type="match status" value="1"/>
</dbReference>
<dbReference type="CDD" id="cd09117">
    <property type="entry name" value="PLDc_Bfil_DEXD_like"/>
    <property type="match status" value="1"/>
</dbReference>
<reference evidence="2 3" key="1">
    <citation type="submission" date="2013-07" db="EMBL/GenBank/DDBJ databases">
        <title>Completed genome of Sphingomonas sanxanigenens NX02.</title>
        <authorList>
            <person name="Ma T."/>
            <person name="Huang H."/>
            <person name="Wu M."/>
            <person name="Li X."/>
            <person name="Li G."/>
        </authorList>
    </citation>
    <scope>NUCLEOTIDE SEQUENCE [LARGE SCALE GENOMIC DNA]</scope>
    <source>
        <strain evidence="2 3">NX02</strain>
    </source>
</reference>
<evidence type="ECO:0008006" key="4">
    <source>
        <dbReference type="Google" id="ProtNLM"/>
    </source>
</evidence>
<dbReference type="eggNOG" id="COG3886">
    <property type="taxonomic scope" value="Bacteria"/>
</dbReference>